<dbReference type="RefSeq" id="WP_073202065.1">
    <property type="nucleotide sequence ID" value="NZ_FRCZ01000004.1"/>
</dbReference>
<dbReference type="InterPro" id="IPR036520">
    <property type="entry name" value="UPF0759_sf"/>
</dbReference>
<evidence type="ECO:0000313" key="1">
    <source>
        <dbReference type="EMBL" id="SHN18979.1"/>
    </source>
</evidence>
<dbReference type="EMBL" id="FRCZ01000004">
    <property type="protein sequence ID" value="SHN18979.1"/>
    <property type="molecule type" value="Genomic_DNA"/>
</dbReference>
<dbReference type="Gene3D" id="3.20.20.410">
    <property type="entry name" value="Protein of unknown function UPF0759"/>
    <property type="match status" value="1"/>
</dbReference>
<gene>
    <name evidence="1" type="ORF">SAMN05216179_2386</name>
</gene>
<accession>A0A1M7PNW3</accession>
<organism evidence="1 2">
    <name type="scientific">Gracilibacillus kekensis</name>
    <dbReference type="NCBI Taxonomy" id="1027249"/>
    <lineage>
        <taxon>Bacteria</taxon>
        <taxon>Bacillati</taxon>
        <taxon>Bacillota</taxon>
        <taxon>Bacilli</taxon>
        <taxon>Bacillales</taxon>
        <taxon>Bacillaceae</taxon>
        <taxon>Gracilibacillus</taxon>
    </lineage>
</organism>
<dbReference type="Proteomes" id="UP000184184">
    <property type="component" value="Unassembled WGS sequence"/>
</dbReference>
<name>A0A1M7PNW3_9BACI</name>
<protein>
    <submittedName>
        <fullName evidence="1">Uncharacterized conserved protein YecE, DUF72 family</fullName>
    </submittedName>
</protein>
<evidence type="ECO:0000313" key="2">
    <source>
        <dbReference type="Proteomes" id="UP000184184"/>
    </source>
</evidence>
<dbReference type="InterPro" id="IPR002763">
    <property type="entry name" value="DUF72"/>
</dbReference>
<keyword evidence="2" id="KW-1185">Reference proteome</keyword>
<dbReference type="OrthoDB" id="9780310at2"/>
<dbReference type="PANTHER" id="PTHR30348:SF13">
    <property type="entry name" value="UPF0759 PROTEIN YUNF"/>
    <property type="match status" value="1"/>
</dbReference>
<reference evidence="1 2" key="1">
    <citation type="submission" date="2016-11" db="EMBL/GenBank/DDBJ databases">
        <authorList>
            <person name="Jaros S."/>
            <person name="Januszkiewicz K."/>
            <person name="Wedrychowicz H."/>
        </authorList>
    </citation>
    <scope>NUCLEOTIDE SEQUENCE [LARGE SCALE GENOMIC DNA]</scope>
    <source>
        <strain evidence="1 2">CGMCC 1.10681</strain>
    </source>
</reference>
<dbReference type="PANTHER" id="PTHR30348">
    <property type="entry name" value="UNCHARACTERIZED PROTEIN YECE"/>
    <property type="match status" value="1"/>
</dbReference>
<dbReference type="SUPFAM" id="SSF117396">
    <property type="entry name" value="TM1631-like"/>
    <property type="match status" value="1"/>
</dbReference>
<proteinExistence type="predicted"/>
<dbReference type="Pfam" id="PF01904">
    <property type="entry name" value="DUF72"/>
    <property type="match status" value="1"/>
</dbReference>
<dbReference type="AlphaFoldDB" id="A0A1M7PNW3"/>
<sequence length="282" mass="32768">MSILVGLTGWGDHASLYQNAKDRQNKLYTYSSQFPVVEIDSSFYAIQSKENYQKWVNETPENFSFVIKAFQTLTGHDRKSLTNREAKQIVDDFIESITPVIRANKLNTVLFQFPPWFSVKQRNLQKIKKIKHWMGDIPVAIEFRNRTWFEGYQNETLSLLKELGVTHVICDEPQAGEGSVPIVEDSTNDHVLIRFHGRNVHGWNNHGQENWREVRFLYCYNQNELQEWAHRIQTLTKKAKSVTVLFNNNSGGDAADNAKQLLELLDIDYKGLNPKQIDLFDF</sequence>